<dbReference type="InterPro" id="IPR006406">
    <property type="entry name" value="Nic_PRibTrfase"/>
</dbReference>
<dbReference type="GO" id="GO:0005829">
    <property type="term" value="C:cytosol"/>
    <property type="evidence" value="ECO:0007669"/>
    <property type="project" value="TreeGrafter"/>
</dbReference>
<protein>
    <recommendedName>
        <fullName evidence="3 7">Nicotinate phosphoribosyltransferase</fullName>
        <shortName evidence="7">NAPRTase</shortName>
        <ecNumber evidence="3 7">6.3.4.21</ecNumber>
    </recommendedName>
</protein>
<evidence type="ECO:0000256" key="7">
    <source>
        <dbReference type="HAMAP-Rule" id="MF_00570"/>
    </source>
</evidence>
<dbReference type="SUPFAM" id="SSF51690">
    <property type="entry name" value="Nicotinate/Quinolinate PRTase C-terminal domain-like"/>
    <property type="match status" value="1"/>
</dbReference>
<dbReference type="InterPro" id="IPR036068">
    <property type="entry name" value="Nicotinate_pribotase-like_C"/>
</dbReference>
<dbReference type="AlphaFoldDB" id="A0A1K2I2N9"/>
<dbReference type="PIRSF" id="PIRSF000484">
    <property type="entry name" value="NAPRT"/>
    <property type="match status" value="1"/>
</dbReference>
<keyword evidence="11" id="KW-0328">Glycosyltransferase</keyword>
<dbReference type="PANTHER" id="PTHR11098">
    <property type="entry name" value="NICOTINATE PHOSPHORIBOSYLTRANSFERASE"/>
    <property type="match status" value="1"/>
</dbReference>
<evidence type="ECO:0000256" key="4">
    <source>
        <dbReference type="ARBA" id="ARBA00022553"/>
    </source>
</evidence>
<evidence type="ECO:0000313" key="11">
    <source>
        <dbReference type="EMBL" id="SFZ86600.1"/>
    </source>
</evidence>
<keyword evidence="4 7" id="KW-0597">Phosphoprotein</keyword>
<evidence type="ECO:0000256" key="6">
    <source>
        <dbReference type="ARBA" id="ARBA00022642"/>
    </source>
</evidence>
<proteinExistence type="inferred from homology"/>
<evidence type="ECO:0000256" key="3">
    <source>
        <dbReference type="ARBA" id="ARBA00013236"/>
    </source>
</evidence>
<dbReference type="GO" id="GO:0034355">
    <property type="term" value="P:NAD+ biosynthetic process via the salvage pathway"/>
    <property type="evidence" value="ECO:0007669"/>
    <property type="project" value="TreeGrafter"/>
</dbReference>
<dbReference type="InterPro" id="IPR007229">
    <property type="entry name" value="Nic_PRibTrfase-Fam"/>
</dbReference>
<dbReference type="NCBIfam" id="NF003704">
    <property type="entry name" value="PRK05321.1"/>
    <property type="match status" value="1"/>
</dbReference>
<evidence type="ECO:0000256" key="8">
    <source>
        <dbReference type="RuleBase" id="RU003838"/>
    </source>
</evidence>
<comment type="catalytic activity">
    <reaction evidence="7 8">
        <text>5-phospho-alpha-D-ribose 1-diphosphate + nicotinate + ATP + H2O = nicotinate beta-D-ribonucleotide + ADP + phosphate + diphosphate</text>
        <dbReference type="Rhea" id="RHEA:36163"/>
        <dbReference type="ChEBI" id="CHEBI:15377"/>
        <dbReference type="ChEBI" id="CHEBI:30616"/>
        <dbReference type="ChEBI" id="CHEBI:32544"/>
        <dbReference type="ChEBI" id="CHEBI:33019"/>
        <dbReference type="ChEBI" id="CHEBI:43474"/>
        <dbReference type="ChEBI" id="CHEBI:57502"/>
        <dbReference type="ChEBI" id="CHEBI:58017"/>
        <dbReference type="ChEBI" id="CHEBI:456216"/>
        <dbReference type="EC" id="6.3.4.21"/>
    </reaction>
</comment>
<dbReference type="STRING" id="665118.SAMN02983003_3790"/>
<evidence type="ECO:0000256" key="5">
    <source>
        <dbReference type="ARBA" id="ARBA00022598"/>
    </source>
</evidence>
<gene>
    <name evidence="7" type="primary">pncB</name>
    <name evidence="11" type="ORF">SAMN02983003_3790</name>
</gene>
<accession>A0A1K2I2N9</accession>
<evidence type="ECO:0000313" key="12">
    <source>
        <dbReference type="Proteomes" id="UP000183447"/>
    </source>
</evidence>
<evidence type="ECO:0000256" key="1">
    <source>
        <dbReference type="ARBA" id="ARBA00004952"/>
    </source>
</evidence>
<keyword evidence="6 7" id="KW-0662">Pyridine nucleotide biosynthesis</keyword>
<feature type="domain" description="Nicotinate phosphoribosyltransferase N-terminal" evidence="10">
    <location>
        <begin position="25"/>
        <end position="149"/>
    </location>
</feature>
<sequence length="434" mass="49305">MARIDIAQRVYNHTWKLDPIVRSLLDTDFYKLLMLQMIWGLYPKVETTFQLINRTRGVRLAEEIDEGELRAQLDHVRTLKLTKKEKIWLAGNSFYGSRQIFAPEFLHWLEDFQLPDYELSRRDGQFELRFAGPWTHTTMWEIPALAIINELRSRAAMKAMGPFALDVLYARAKAKMWSKVDRLKALPELRISDFGTRRRHSFLWQRWCVEALKEGLGEALTGTSNVLLAMDTDLEALGTNAHELPMVLAALAPNDAALRAAPYQVLQDWNQYYGGNLQIVLPDAFGTRAFLADAPAWVADWTGFRPDSMPPIEAGELIMAFWQHHRHDPRDKLLIFSDGLDVETIEETYRHFEGRVRMSFGWGTNLTNDFQGCDPGGGHGLDPISLVCKVVEANGRPAVKLSDNPEKATGSPEEIARYLRVFGAAGRVAHAVKV</sequence>
<dbReference type="Proteomes" id="UP000183447">
    <property type="component" value="Unassembled WGS sequence"/>
</dbReference>
<dbReference type="UniPathway" id="UPA00253">
    <property type="reaction ID" value="UER00457"/>
</dbReference>
<keyword evidence="11" id="KW-0808">Transferase</keyword>
<dbReference type="Gene3D" id="3.20.140.10">
    <property type="entry name" value="nicotinate phosphoribosyltransferase"/>
    <property type="match status" value="1"/>
</dbReference>
<dbReference type="Pfam" id="PF17767">
    <property type="entry name" value="NAPRTase_N"/>
    <property type="match status" value="1"/>
</dbReference>
<organism evidence="11 12">
    <name type="scientific">Devosia enhydra</name>
    <dbReference type="NCBI Taxonomy" id="665118"/>
    <lineage>
        <taxon>Bacteria</taxon>
        <taxon>Pseudomonadati</taxon>
        <taxon>Pseudomonadota</taxon>
        <taxon>Alphaproteobacteria</taxon>
        <taxon>Hyphomicrobiales</taxon>
        <taxon>Devosiaceae</taxon>
        <taxon>Devosia</taxon>
    </lineage>
</organism>
<reference evidence="11 12" key="1">
    <citation type="submission" date="2016-11" db="EMBL/GenBank/DDBJ databases">
        <authorList>
            <person name="Jaros S."/>
            <person name="Januszkiewicz K."/>
            <person name="Wedrychowicz H."/>
        </authorList>
    </citation>
    <scope>NUCLEOTIDE SEQUENCE [LARGE SCALE GENOMIC DNA]</scope>
    <source>
        <strain evidence="11 12">ATCC 23634</strain>
    </source>
</reference>
<dbReference type="GO" id="GO:0016757">
    <property type="term" value="F:glycosyltransferase activity"/>
    <property type="evidence" value="ECO:0007669"/>
    <property type="project" value="UniProtKB-KW"/>
</dbReference>
<comment type="similarity">
    <text evidence="2 7 8">Belongs to the NAPRTase family.</text>
</comment>
<dbReference type="EC" id="6.3.4.21" evidence="3 7"/>
<comment type="pathway">
    <text evidence="1 7 8">Cofactor biosynthesis; NAD(+) biosynthesis; nicotinate D-ribonucleotide from nicotinate: step 1/1.</text>
</comment>
<evidence type="ECO:0000256" key="2">
    <source>
        <dbReference type="ARBA" id="ARBA00010897"/>
    </source>
</evidence>
<keyword evidence="5 7" id="KW-0436">Ligase</keyword>
<evidence type="ECO:0000259" key="10">
    <source>
        <dbReference type="Pfam" id="PF17767"/>
    </source>
</evidence>
<dbReference type="InterPro" id="IPR041525">
    <property type="entry name" value="N/Namide_PRibTrfase"/>
</dbReference>
<comment type="function">
    <text evidence="7 8">Catalyzes the synthesis of beta-nicotinate D-ribonucleotide from nicotinate and 5-phospho-D-ribose 1-phosphate at the expense of ATP.</text>
</comment>
<evidence type="ECO:0000259" key="9">
    <source>
        <dbReference type="Pfam" id="PF04095"/>
    </source>
</evidence>
<dbReference type="InterPro" id="IPR040727">
    <property type="entry name" value="NAPRTase_N"/>
</dbReference>
<dbReference type="Pfam" id="PF04095">
    <property type="entry name" value="NAPRTase"/>
    <property type="match status" value="1"/>
</dbReference>
<keyword evidence="12" id="KW-1185">Reference proteome</keyword>
<dbReference type="EMBL" id="FPKU01000004">
    <property type="protein sequence ID" value="SFZ86600.1"/>
    <property type="molecule type" value="Genomic_DNA"/>
</dbReference>
<dbReference type="PANTHER" id="PTHR11098:SF1">
    <property type="entry name" value="NICOTINATE PHOSPHORIBOSYLTRANSFERASE"/>
    <property type="match status" value="1"/>
</dbReference>
<feature type="domain" description="Nicotinate/nicotinamide phosphoribosyltransferase" evidence="9">
    <location>
        <begin position="190"/>
        <end position="417"/>
    </location>
</feature>
<dbReference type="NCBIfam" id="TIGR01514">
    <property type="entry name" value="NAPRTase"/>
    <property type="match status" value="1"/>
</dbReference>
<dbReference type="GO" id="GO:0004516">
    <property type="term" value="F:nicotinate phosphoribosyltransferase activity"/>
    <property type="evidence" value="ECO:0007669"/>
    <property type="project" value="UniProtKB-UniRule"/>
</dbReference>
<dbReference type="SUPFAM" id="SSF54675">
    <property type="entry name" value="Nicotinate/Quinolinate PRTase N-terminal domain-like"/>
    <property type="match status" value="1"/>
</dbReference>
<feature type="modified residue" description="Phosphohistidine; by autocatalysis" evidence="7">
    <location>
        <position position="242"/>
    </location>
</feature>
<comment type="PTM">
    <text evidence="7 8">Transiently phosphorylated on a His residue during the reaction cycle. Phosphorylation strongly increases the affinity for substrates and increases the rate of nicotinate D-ribonucleotide production. Dephosphorylation regenerates the low-affinity form of the enzyme, leading to product release.</text>
</comment>
<name>A0A1K2I2N9_9HYPH</name>
<dbReference type="RefSeq" id="WP_072346463.1">
    <property type="nucleotide sequence ID" value="NZ_FPKU01000004.1"/>
</dbReference>
<dbReference type="OrthoDB" id="9771406at2"/>
<dbReference type="HAMAP" id="MF_00570">
    <property type="entry name" value="NAPRTase"/>
    <property type="match status" value="1"/>
</dbReference>